<evidence type="ECO:0000313" key="2">
    <source>
        <dbReference type="EMBL" id="GIF90396.1"/>
    </source>
</evidence>
<feature type="region of interest" description="Disordered" evidence="1">
    <location>
        <begin position="168"/>
        <end position="195"/>
    </location>
</feature>
<keyword evidence="3" id="KW-1185">Reference proteome</keyword>
<reference evidence="2 3" key="1">
    <citation type="submission" date="2021-01" db="EMBL/GenBank/DDBJ databases">
        <title>Whole genome shotgun sequence of Catellatospora chokoriensis NBRC 107358.</title>
        <authorList>
            <person name="Komaki H."/>
            <person name="Tamura T."/>
        </authorList>
    </citation>
    <scope>NUCLEOTIDE SEQUENCE [LARGE SCALE GENOMIC DNA]</scope>
    <source>
        <strain evidence="2 3">NBRC 107358</strain>
    </source>
</reference>
<dbReference type="AlphaFoldDB" id="A0A8J3JSR0"/>
<comment type="caution">
    <text evidence="2">The sequence shown here is derived from an EMBL/GenBank/DDBJ whole genome shotgun (WGS) entry which is preliminary data.</text>
</comment>
<protein>
    <submittedName>
        <fullName evidence="2">Uncharacterized protein</fullName>
    </submittedName>
</protein>
<name>A0A8J3JSR0_9ACTN</name>
<feature type="compositionally biased region" description="Basic and acidic residues" evidence="1">
    <location>
        <begin position="92"/>
        <end position="109"/>
    </location>
</feature>
<feature type="region of interest" description="Disordered" evidence="1">
    <location>
        <begin position="92"/>
        <end position="111"/>
    </location>
</feature>
<evidence type="ECO:0000313" key="3">
    <source>
        <dbReference type="Proteomes" id="UP000619293"/>
    </source>
</evidence>
<proteinExistence type="predicted"/>
<accession>A0A8J3JSR0</accession>
<organism evidence="2 3">
    <name type="scientific">Catellatospora chokoriensis</name>
    <dbReference type="NCBI Taxonomy" id="310353"/>
    <lineage>
        <taxon>Bacteria</taxon>
        <taxon>Bacillati</taxon>
        <taxon>Actinomycetota</taxon>
        <taxon>Actinomycetes</taxon>
        <taxon>Micromonosporales</taxon>
        <taxon>Micromonosporaceae</taxon>
        <taxon>Catellatospora</taxon>
    </lineage>
</organism>
<evidence type="ECO:0000256" key="1">
    <source>
        <dbReference type="SAM" id="MobiDB-lite"/>
    </source>
</evidence>
<dbReference type="RefSeq" id="WP_191842797.1">
    <property type="nucleotide sequence ID" value="NZ_BAAALB010000028.1"/>
</dbReference>
<gene>
    <name evidence="2" type="ORF">Cch02nite_38400</name>
</gene>
<dbReference type="EMBL" id="BONG01000022">
    <property type="protein sequence ID" value="GIF90396.1"/>
    <property type="molecule type" value="Genomic_DNA"/>
</dbReference>
<dbReference type="Proteomes" id="UP000619293">
    <property type="component" value="Unassembled WGS sequence"/>
</dbReference>
<sequence>MADIDQSWTWPVRWDPAVRWTTAGGFSPDSLLEHPDLVAHRMLDRLGAQAREVHRGAPEAEEAFRQSIGTLLAEAPWLVGSEAFTYQRDADAETHAAAEAEPGGPRHDPCCGAESDGNGLVDSCGVNLVLGVAARLTGMQGALVVGALSNVATAAETQLLDQLGDGAADHNAEADAPGRSISARPSDDGAAGTEFDGARDEFAVGSAAWASLSQLSERINLLGRPSLECIRLLGETTENILDSNPPPPEPNVVMSTTGITSVVTNDPCADQPKVAIHGSGFGSVRPPGLSVIAPWWDRTTGSVRYRVAKVLSWSNTLVNAELPPGSVGGTVAFADLDYIQAFNRWANIANDQIIKAMRAAGCPGWGPPQRPLAWPPYASTPTPTPAAKVDLGLPLITAAVTRNLSGTAVPAWSDTALHLQAGQEFWIVWKSANSVTGALKAVDAVSTQVLQAAGHPAEGVAGREGQVRLLAPSQPSILQFTVEAGNTVCGKRSVPLRLVVTGAALQQGPTITVLQSLPGGDVDLVNPGGAEALSPATGRSIPLVAEKRTVVRIDWWPAVAQVPVGEQLSAVATLRVINHGHPSLSGTLLPGTSTAQDPPMTSITLPSGPPFSSVEHYQQWVAQGNLPATFNVVMPADWCKSEVTLEATVVASAPKQSWTVAASRVAKFHHRRRVRIRYRRHTADDQPTPTTQEAVAAIRAAVAMLPIPDPEIVVLDNDPARPSSDYIADMIQERGGTPTADWRNEIWLVVGPPGVGSVVNQGSQPWTGSTEASAALAAHGIGHMFDQRDLGLCGAAHNPEEPSSFPDEGKLVVTGWDTYSNKTVPNGIDVMTFCWGKSWMTPERWRRIFLKVGP</sequence>